<evidence type="ECO:0000256" key="2">
    <source>
        <dbReference type="ARBA" id="ARBA00012438"/>
    </source>
</evidence>
<keyword evidence="6" id="KW-0418">Kinase</keyword>
<dbReference type="InterPro" id="IPR036097">
    <property type="entry name" value="HisK_dim/P_sf"/>
</dbReference>
<reference evidence="16 17" key="1">
    <citation type="submission" date="2019-03" db="EMBL/GenBank/DDBJ databases">
        <title>Paracraurococcus aquatilis NE82 genome sequence.</title>
        <authorList>
            <person name="Zhao Y."/>
            <person name="Du Z."/>
        </authorList>
    </citation>
    <scope>NUCLEOTIDE SEQUENCE [LARGE SCALE GENOMIC DNA]</scope>
    <source>
        <strain evidence="16 17">NE82</strain>
    </source>
</reference>
<dbReference type="GO" id="GO:0006355">
    <property type="term" value="P:regulation of DNA-templated transcription"/>
    <property type="evidence" value="ECO:0007669"/>
    <property type="project" value="InterPro"/>
</dbReference>
<comment type="caution">
    <text evidence="16">The sequence shown here is derived from an EMBL/GenBank/DDBJ whole genome shotgun (WGS) entry which is preliminary data.</text>
</comment>
<evidence type="ECO:0000313" key="17">
    <source>
        <dbReference type="Proteomes" id="UP000295023"/>
    </source>
</evidence>
<dbReference type="InterPro" id="IPR003594">
    <property type="entry name" value="HATPase_dom"/>
</dbReference>
<feature type="coiled-coil region" evidence="10">
    <location>
        <begin position="511"/>
        <end position="542"/>
    </location>
</feature>
<keyword evidence="4" id="KW-0808">Transferase</keyword>
<feature type="domain" description="Histidine kinase" evidence="12">
    <location>
        <begin position="558"/>
        <end position="782"/>
    </location>
</feature>
<dbReference type="EC" id="2.7.13.3" evidence="2"/>
<dbReference type="Gene3D" id="3.30.565.10">
    <property type="entry name" value="Histidine kinase-like ATPase, C-terminal domain"/>
    <property type="match status" value="1"/>
</dbReference>
<dbReference type="InterPro" id="IPR013656">
    <property type="entry name" value="PAS_4"/>
</dbReference>
<evidence type="ECO:0000256" key="8">
    <source>
        <dbReference type="ARBA" id="ARBA00023012"/>
    </source>
</evidence>
<evidence type="ECO:0000256" key="6">
    <source>
        <dbReference type="ARBA" id="ARBA00022777"/>
    </source>
</evidence>
<feature type="region of interest" description="Disordered" evidence="11">
    <location>
        <begin position="1"/>
        <end position="27"/>
    </location>
</feature>
<dbReference type="CDD" id="cd00156">
    <property type="entry name" value="REC"/>
    <property type="match status" value="1"/>
</dbReference>
<dbReference type="Pfam" id="PF00072">
    <property type="entry name" value="Response_reg"/>
    <property type="match status" value="1"/>
</dbReference>
<gene>
    <name evidence="16" type="ORF">EXY23_02660</name>
</gene>
<evidence type="ECO:0000256" key="7">
    <source>
        <dbReference type="ARBA" id="ARBA00022840"/>
    </source>
</evidence>
<dbReference type="PANTHER" id="PTHR43065:SF42">
    <property type="entry name" value="TWO-COMPONENT SENSOR PPRA"/>
    <property type="match status" value="1"/>
</dbReference>
<sequence>MPGTRNLGGRPRGDDSAATGVAVRPRPARDPGAVHLFEIGPDRLLRCEDDLRLLLGLVAGAQPLRDAWLARLHPDDRERVGGAIDRLLRDGGSAELDARVQRPDGSLRRLRGRLQEAPGRRGTLIGAVTDVTGLAAEGDGQRDGQRAIEQSEGRLRAALESTTDSVFLLSADWRFTFLNRQAIAQIAGGRELVGQVVWDAFPEAVGGTLWQAYRRCMAERVPVEAEQFYAPLGRLFMARAFPAEDGGIAVFFRDVTEARRAAARLAEAEGLLRALGEASPDLLYAKDRQGRLLYANPATLGVIGRPAEAAIGRNEAEWHPDPARAAAIMAIDQRIMASGGTETVEEPFPDARSAEIRIFQSTKTPLRDPATGEVIGLVGVSRDVTAAHRAAERDAYLAAIVTSSADAMISIDATSRRIRSWNPAAERLFGYTEAEALGAPAGLLVPPDRPEGDPTGLFLRTVRGEAVEEHETVRLAKDGRRVPVAVTAARILGPDGGVIGVSAMFRDITARKQAEAVLARGKAELERLVEARTRDLQETQARLAHAQRMEALGQLAGGIAHDFNNVLQATRSGAALIERRAGDPEVVRHLARMVAEAAERGTAITQRLLAFSRRGELRAEPLDPAGLLASMREILAHTLGAGVEVRTRVAAGLPPLLADKGQLETVLVNLATNARDAMDGAGTLTLAARTERRAEADSPGHPVGLQPGHYIRMAVTDTGCGMTPATLARASEPFFTTKGPGKGTGLGLAMARGFAEQSGGGLHIESAPGRGTTVTLWLPVAEGDARPAVGGGEAAMPAGGERRRILLVDDEELVREMLARDLVDRGYEVIQAGAPAAALALLEAGEPVDALVSDLSMPRMNGTALIREAKRRRPGLPCILLTGYAGDLAEPTAAEAASGSFALLRKPVGGDRLAEQVAALLRAAAAG</sequence>
<dbReference type="SMART" id="SM00387">
    <property type="entry name" value="HATPase_c"/>
    <property type="match status" value="1"/>
</dbReference>
<dbReference type="Gene3D" id="3.30.450.20">
    <property type="entry name" value="PAS domain"/>
    <property type="match status" value="4"/>
</dbReference>
<evidence type="ECO:0000313" key="16">
    <source>
        <dbReference type="EMBL" id="TCZ66002.1"/>
    </source>
</evidence>
<proteinExistence type="predicted"/>
<dbReference type="Gene3D" id="3.40.50.2300">
    <property type="match status" value="1"/>
</dbReference>
<organism evidence="16 17">
    <name type="scientific">Roseicella aquatilis</name>
    <dbReference type="NCBI Taxonomy" id="2527868"/>
    <lineage>
        <taxon>Bacteria</taxon>
        <taxon>Pseudomonadati</taxon>
        <taxon>Pseudomonadota</taxon>
        <taxon>Alphaproteobacteria</taxon>
        <taxon>Acetobacterales</taxon>
        <taxon>Roseomonadaceae</taxon>
        <taxon>Roseicella</taxon>
    </lineage>
</organism>
<evidence type="ECO:0000259" key="13">
    <source>
        <dbReference type="PROSITE" id="PS50110"/>
    </source>
</evidence>
<comment type="catalytic activity">
    <reaction evidence="1">
        <text>ATP + protein L-histidine = ADP + protein N-phospho-L-histidine.</text>
        <dbReference type="EC" id="2.7.13.3"/>
    </reaction>
</comment>
<dbReference type="InterPro" id="IPR005467">
    <property type="entry name" value="His_kinase_dom"/>
</dbReference>
<evidence type="ECO:0000259" key="15">
    <source>
        <dbReference type="PROSITE" id="PS50113"/>
    </source>
</evidence>
<dbReference type="SUPFAM" id="SSF52172">
    <property type="entry name" value="CheY-like"/>
    <property type="match status" value="1"/>
</dbReference>
<dbReference type="InterPro" id="IPR004358">
    <property type="entry name" value="Sig_transdc_His_kin-like_C"/>
</dbReference>
<dbReference type="SMART" id="SM00091">
    <property type="entry name" value="PAS"/>
    <property type="match status" value="3"/>
</dbReference>
<dbReference type="NCBIfam" id="TIGR00229">
    <property type="entry name" value="sensory_box"/>
    <property type="match status" value="2"/>
</dbReference>
<dbReference type="Pfam" id="PF08448">
    <property type="entry name" value="PAS_4"/>
    <property type="match status" value="2"/>
</dbReference>
<dbReference type="InterPro" id="IPR001610">
    <property type="entry name" value="PAC"/>
</dbReference>
<dbReference type="GO" id="GO:0005524">
    <property type="term" value="F:ATP binding"/>
    <property type="evidence" value="ECO:0007669"/>
    <property type="project" value="UniProtKB-KW"/>
</dbReference>
<keyword evidence="10" id="KW-0175">Coiled coil</keyword>
<feature type="domain" description="PAS" evidence="14">
    <location>
        <begin position="268"/>
        <end position="321"/>
    </location>
</feature>
<evidence type="ECO:0000256" key="3">
    <source>
        <dbReference type="ARBA" id="ARBA00022553"/>
    </source>
</evidence>
<dbReference type="SMART" id="SM00388">
    <property type="entry name" value="HisKA"/>
    <property type="match status" value="1"/>
</dbReference>
<dbReference type="OrthoDB" id="7264471at2"/>
<evidence type="ECO:0000259" key="12">
    <source>
        <dbReference type="PROSITE" id="PS50109"/>
    </source>
</evidence>
<keyword evidence="3 9" id="KW-0597">Phosphoprotein</keyword>
<dbReference type="InterPro" id="IPR036890">
    <property type="entry name" value="HATPase_C_sf"/>
</dbReference>
<name>A0A4V2WM29_9PROT</name>
<evidence type="ECO:0000256" key="11">
    <source>
        <dbReference type="SAM" id="MobiDB-lite"/>
    </source>
</evidence>
<dbReference type="InterPro" id="IPR013767">
    <property type="entry name" value="PAS_fold"/>
</dbReference>
<dbReference type="CDD" id="cd00130">
    <property type="entry name" value="PAS"/>
    <property type="match status" value="3"/>
</dbReference>
<protein>
    <recommendedName>
        <fullName evidence="2">histidine kinase</fullName>
        <ecNumber evidence="2">2.7.13.3</ecNumber>
    </recommendedName>
</protein>
<feature type="domain" description="PAC" evidence="15">
    <location>
        <begin position="468"/>
        <end position="520"/>
    </location>
</feature>
<dbReference type="InterPro" id="IPR013655">
    <property type="entry name" value="PAS_fold_3"/>
</dbReference>
<feature type="domain" description="PAS" evidence="14">
    <location>
        <begin position="393"/>
        <end position="438"/>
    </location>
</feature>
<feature type="modified residue" description="4-aspartylphosphate" evidence="9">
    <location>
        <position position="854"/>
    </location>
</feature>
<keyword evidence="8" id="KW-0902">Two-component regulatory system</keyword>
<dbReference type="AlphaFoldDB" id="A0A4V2WM29"/>
<dbReference type="InterPro" id="IPR011006">
    <property type="entry name" value="CheY-like_superfamily"/>
</dbReference>
<dbReference type="Proteomes" id="UP000295023">
    <property type="component" value="Unassembled WGS sequence"/>
</dbReference>
<evidence type="ECO:0000256" key="9">
    <source>
        <dbReference type="PROSITE-ProRule" id="PRU00169"/>
    </source>
</evidence>
<dbReference type="InterPro" id="IPR000014">
    <property type="entry name" value="PAS"/>
</dbReference>
<dbReference type="PROSITE" id="PS50109">
    <property type="entry name" value="HIS_KIN"/>
    <property type="match status" value="1"/>
</dbReference>
<dbReference type="InterPro" id="IPR001789">
    <property type="entry name" value="Sig_transdc_resp-reg_receiver"/>
</dbReference>
<keyword evidence="5" id="KW-0547">Nucleotide-binding</keyword>
<dbReference type="SUPFAM" id="SSF47384">
    <property type="entry name" value="Homodimeric domain of signal transducing histidine kinase"/>
    <property type="match status" value="1"/>
</dbReference>
<feature type="domain" description="Response regulatory" evidence="13">
    <location>
        <begin position="804"/>
        <end position="921"/>
    </location>
</feature>
<dbReference type="SUPFAM" id="SSF55785">
    <property type="entry name" value="PYP-like sensor domain (PAS domain)"/>
    <property type="match status" value="4"/>
</dbReference>
<dbReference type="EMBL" id="SKBM01000002">
    <property type="protein sequence ID" value="TCZ66002.1"/>
    <property type="molecule type" value="Genomic_DNA"/>
</dbReference>
<dbReference type="PRINTS" id="PR00344">
    <property type="entry name" value="BCTRLSENSOR"/>
</dbReference>
<dbReference type="CDD" id="cd00082">
    <property type="entry name" value="HisKA"/>
    <property type="match status" value="1"/>
</dbReference>
<dbReference type="InterPro" id="IPR003661">
    <property type="entry name" value="HisK_dim/P_dom"/>
</dbReference>
<dbReference type="SUPFAM" id="SSF55874">
    <property type="entry name" value="ATPase domain of HSP90 chaperone/DNA topoisomerase II/histidine kinase"/>
    <property type="match status" value="1"/>
</dbReference>
<dbReference type="PROSITE" id="PS50113">
    <property type="entry name" value="PAC"/>
    <property type="match status" value="1"/>
</dbReference>
<dbReference type="PROSITE" id="PS50110">
    <property type="entry name" value="RESPONSE_REGULATORY"/>
    <property type="match status" value="1"/>
</dbReference>
<dbReference type="SMART" id="SM00448">
    <property type="entry name" value="REC"/>
    <property type="match status" value="1"/>
</dbReference>
<dbReference type="GO" id="GO:0000155">
    <property type="term" value="F:phosphorelay sensor kinase activity"/>
    <property type="evidence" value="ECO:0007669"/>
    <property type="project" value="InterPro"/>
</dbReference>
<dbReference type="PROSITE" id="PS50112">
    <property type="entry name" value="PAS"/>
    <property type="match status" value="2"/>
</dbReference>
<evidence type="ECO:0000256" key="10">
    <source>
        <dbReference type="SAM" id="Coils"/>
    </source>
</evidence>
<dbReference type="RefSeq" id="WP_132284265.1">
    <property type="nucleotide sequence ID" value="NZ_SKBM01000002.1"/>
</dbReference>
<evidence type="ECO:0000259" key="14">
    <source>
        <dbReference type="PROSITE" id="PS50112"/>
    </source>
</evidence>
<evidence type="ECO:0000256" key="1">
    <source>
        <dbReference type="ARBA" id="ARBA00000085"/>
    </source>
</evidence>
<keyword evidence="7" id="KW-0067">ATP-binding</keyword>
<evidence type="ECO:0000256" key="5">
    <source>
        <dbReference type="ARBA" id="ARBA00022741"/>
    </source>
</evidence>
<dbReference type="Pfam" id="PF02518">
    <property type="entry name" value="HATPase_c"/>
    <property type="match status" value="1"/>
</dbReference>
<dbReference type="InterPro" id="IPR000700">
    <property type="entry name" value="PAS-assoc_C"/>
</dbReference>
<dbReference type="SMART" id="SM00086">
    <property type="entry name" value="PAC"/>
    <property type="match status" value="3"/>
</dbReference>
<accession>A0A4V2WM29</accession>
<evidence type="ECO:0000256" key="4">
    <source>
        <dbReference type="ARBA" id="ARBA00022679"/>
    </source>
</evidence>
<dbReference type="Pfam" id="PF00989">
    <property type="entry name" value="PAS"/>
    <property type="match status" value="1"/>
</dbReference>
<dbReference type="Gene3D" id="1.10.287.130">
    <property type="match status" value="1"/>
</dbReference>
<keyword evidence="17" id="KW-1185">Reference proteome</keyword>
<dbReference type="Pfam" id="PF08447">
    <property type="entry name" value="PAS_3"/>
    <property type="match status" value="1"/>
</dbReference>
<dbReference type="InterPro" id="IPR035965">
    <property type="entry name" value="PAS-like_dom_sf"/>
</dbReference>
<dbReference type="PANTHER" id="PTHR43065">
    <property type="entry name" value="SENSOR HISTIDINE KINASE"/>
    <property type="match status" value="1"/>
</dbReference>